<gene>
    <name evidence="5" type="ORF">ACKI18_06815</name>
</gene>
<comment type="caution">
    <text evidence="5">The sequence shown here is derived from an EMBL/GenBank/DDBJ whole genome shotgun (WGS) entry which is preliminary data.</text>
</comment>
<dbReference type="InterPro" id="IPR012074">
    <property type="entry name" value="GAF_ANTAR"/>
</dbReference>
<reference evidence="5 6" key="1">
    <citation type="submission" date="2024-12" db="EMBL/GenBank/DDBJ databases">
        <title>Forecasting of Potato common scab and diversities of Pathogenic streptomyces spp. in china.</title>
        <authorList>
            <person name="Handique U."/>
            <person name="Wu J."/>
        </authorList>
    </citation>
    <scope>NUCLEOTIDE SEQUENCE [LARGE SCALE GENOMIC DNA]</scope>
    <source>
        <strain evidence="5 6">ZRIMU1530</strain>
    </source>
</reference>
<proteinExistence type="predicted"/>
<protein>
    <submittedName>
        <fullName evidence="5">GAF and ANTAR domain-containing protein</fullName>
    </submittedName>
</protein>
<dbReference type="RefSeq" id="WP_112477234.1">
    <property type="nucleotide sequence ID" value="NZ_JBJVNI010000003.1"/>
</dbReference>
<dbReference type="EMBL" id="JBJVNI010000003">
    <property type="protein sequence ID" value="MFM9608418.1"/>
    <property type="molecule type" value="Genomic_DNA"/>
</dbReference>
<dbReference type="PIRSF" id="PIRSF036625">
    <property type="entry name" value="GAF_ANTAR"/>
    <property type="match status" value="1"/>
</dbReference>
<evidence type="ECO:0000256" key="2">
    <source>
        <dbReference type="ARBA" id="ARBA00023163"/>
    </source>
</evidence>
<dbReference type="SMART" id="SM00065">
    <property type="entry name" value="GAF"/>
    <property type="match status" value="1"/>
</dbReference>
<accession>A0ABW9HLT3</accession>
<dbReference type="SMART" id="SM01012">
    <property type="entry name" value="ANTAR"/>
    <property type="match status" value="1"/>
</dbReference>
<feature type="domain" description="GAF" evidence="3">
    <location>
        <begin position="23"/>
        <end position="171"/>
    </location>
</feature>
<evidence type="ECO:0000259" key="4">
    <source>
        <dbReference type="SMART" id="SM01012"/>
    </source>
</evidence>
<evidence type="ECO:0000313" key="5">
    <source>
        <dbReference type="EMBL" id="MFM9608418.1"/>
    </source>
</evidence>
<keyword evidence="6" id="KW-1185">Reference proteome</keyword>
<dbReference type="InterPro" id="IPR005561">
    <property type="entry name" value="ANTAR"/>
</dbReference>
<dbReference type="Pfam" id="PF01590">
    <property type="entry name" value="GAF"/>
    <property type="match status" value="1"/>
</dbReference>
<evidence type="ECO:0000313" key="6">
    <source>
        <dbReference type="Proteomes" id="UP001631957"/>
    </source>
</evidence>
<evidence type="ECO:0000256" key="1">
    <source>
        <dbReference type="ARBA" id="ARBA00023015"/>
    </source>
</evidence>
<feature type="domain" description="ANTAR" evidence="4">
    <location>
        <begin position="174"/>
        <end position="229"/>
    </location>
</feature>
<name>A0ABW9HLT3_9ACTN</name>
<dbReference type="Gene3D" id="1.10.10.10">
    <property type="entry name" value="Winged helix-like DNA-binding domain superfamily/Winged helix DNA-binding domain"/>
    <property type="match status" value="1"/>
</dbReference>
<organism evidence="5 6">
    <name type="scientific">Streptomyces niveiscabiei</name>
    <dbReference type="NCBI Taxonomy" id="164115"/>
    <lineage>
        <taxon>Bacteria</taxon>
        <taxon>Bacillati</taxon>
        <taxon>Actinomycetota</taxon>
        <taxon>Actinomycetes</taxon>
        <taxon>Kitasatosporales</taxon>
        <taxon>Streptomycetaceae</taxon>
        <taxon>Streptomyces</taxon>
    </lineage>
</organism>
<keyword evidence="1" id="KW-0805">Transcription regulation</keyword>
<keyword evidence="2" id="KW-0804">Transcription</keyword>
<dbReference type="Proteomes" id="UP001631957">
    <property type="component" value="Unassembled WGS sequence"/>
</dbReference>
<dbReference type="SUPFAM" id="SSF55781">
    <property type="entry name" value="GAF domain-like"/>
    <property type="match status" value="1"/>
</dbReference>
<dbReference type="InterPro" id="IPR029016">
    <property type="entry name" value="GAF-like_dom_sf"/>
</dbReference>
<sequence>MNRERQLAQAFVSLSDTYTAEFDPLHLFHQLVDVCRDLLDVDAAAVMIADARGGLRTMATTDDAVAFTDLLYLQNGHGPCVECYRTGEPVVVPDVAAMREHWPKVAGAMADAGYVSFHAVPMRLHERSLGALTLVRAAPGRLREDDALLAQALADLATLALMHWYAEPGRPDDVVTRVQSVIAAKATLEIAKGMVAEYAGTTIREAARLLAAYADRHRVRLTETAQALVERSMELSTVLEGQPQG</sequence>
<evidence type="ECO:0000259" key="3">
    <source>
        <dbReference type="SMART" id="SM00065"/>
    </source>
</evidence>
<dbReference type="InterPro" id="IPR036388">
    <property type="entry name" value="WH-like_DNA-bd_sf"/>
</dbReference>
<dbReference type="Pfam" id="PF03861">
    <property type="entry name" value="ANTAR"/>
    <property type="match status" value="1"/>
</dbReference>
<dbReference type="InterPro" id="IPR003018">
    <property type="entry name" value="GAF"/>
</dbReference>
<dbReference type="Gene3D" id="3.30.450.40">
    <property type="match status" value="1"/>
</dbReference>